<dbReference type="EMBL" id="MKKU01000345">
    <property type="protein sequence ID" value="RNF14924.1"/>
    <property type="molecule type" value="Genomic_DNA"/>
</dbReference>
<organism evidence="3 4">
    <name type="scientific">Trypanosoma conorhini</name>
    <dbReference type="NCBI Taxonomy" id="83891"/>
    <lineage>
        <taxon>Eukaryota</taxon>
        <taxon>Discoba</taxon>
        <taxon>Euglenozoa</taxon>
        <taxon>Kinetoplastea</taxon>
        <taxon>Metakinetoplastina</taxon>
        <taxon>Trypanosomatida</taxon>
        <taxon>Trypanosomatidae</taxon>
        <taxon>Trypanosoma</taxon>
    </lineage>
</organism>
<dbReference type="OrthoDB" id="2333384at2759"/>
<dbReference type="GO" id="GO:0015031">
    <property type="term" value="P:protein transport"/>
    <property type="evidence" value="ECO:0007669"/>
    <property type="project" value="TreeGrafter"/>
</dbReference>
<dbReference type="PANTHER" id="PTHR11188:SF17">
    <property type="entry name" value="FI21816P1"/>
    <property type="match status" value="1"/>
</dbReference>
<gene>
    <name evidence="3" type="ORF">Tco025E_05680</name>
</gene>
<dbReference type="Gene3D" id="2.60.40.640">
    <property type="match status" value="1"/>
</dbReference>
<dbReference type="InterPro" id="IPR014756">
    <property type="entry name" value="Ig_E-set"/>
</dbReference>
<dbReference type="GO" id="GO:0005737">
    <property type="term" value="C:cytoplasm"/>
    <property type="evidence" value="ECO:0007669"/>
    <property type="project" value="TreeGrafter"/>
</dbReference>
<evidence type="ECO:0000313" key="3">
    <source>
        <dbReference type="EMBL" id="RNF14924.1"/>
    </source>
</evidence>
<dbReference type="RefSeq" id="XP_029227316.1">
    <property type="nucleotide sequence ID" value="XM_029372573.1"/>
</dbReference>
<dbReference type="SUPFAM" id="SSF81296">
    <property type="entry name" value="E set domains"/>
    <property type="match status" value="1"/>
</dbReference>
<comment type="caution">
    <text evidence="3">The sequence shown here is derived from an EMBL/GenBank/DDBJ whole genome shotgun (WGS) entry which is preliminary data.</text>
</comment>
<dbReference type="Pfam" id="PF00339">
    <property type="entry name" value="Arrestin_N"/>
    <property type="match status" value="1"/>
</dbReference>
<dbReference type="PANTHER" id="PTHR11188">
    <property type="entry name" value="ARRESTIN DOMAIN CONTAINING PROTEIN"/>
    <property type="match status" value="1"/>
</dbReference>
<feature type="domain" description="Arrestin-like N-terminal" evidence="2">
    <location>
        <begin position="14"/>
        <end position="173"/>
    </location>
</feature>
<evidence type="ECO:0000259" key="2">
    <source>
        <dbReference type="Pfam" id="PF00339"/>
    </source>
</evidence>
<dbReference type="GeneID" id="40319291"/>
<dbReference type="AlphaFoldDB" id="A0A3R7RX47"/>
<sequence length="476" mass="53653">MGIFGRDNVEVRLRLHSENAEYLPGGLLSGVIEVSVKKETASRAIRLRIRGEEYAKVNSGRLVQHSTRVHYDKVYTFAGDATKNYTPDRTLILIADLSEDEGADACEPEVLMPGTHNYPFELRLPMFLPPSFDTRSRFDISEARMSYTAKVYVDIPRGFDVKCVRNFYVLSAISAAQRRQRLEEHGKEALVSLAQLHKFFCLGRFWFPKAGQFIATEATIEPTVVVMDEYTSTASSDADNNAMDAPDNSNAIKVHVKVRNDSRKTLNSVRVQITNHIEVNPGGVLYVRHVKVGEPFVSSEPIYPGEEKSFLACFRPPPFISYSSLEFQENDPVDLYRYNISPLIPLRKQKQYVVYEQPLMSMRTAFVDSRCVVSVDFPGVKAKGTLEADNVLILAGTVDEQNRTEKVPSVYDSAPLARETSPNSAHTKQSDTDNYAKGPERTRYKYPMRHGRVQDPTGIFPAYTAGNWKPTKEELS</sequence>
<evidence type="ECO:0000256" key="1">
    <source>
        <dbReference type="SAM" id="MobiDB-lite"/>
    </source>
</evidence>
<dbReference type="InterPro" id="IPR050357">
    <property type="entry name" value="Arrestin_domain-protein"/>
</dbReference>
<feature type="region of interest" description="Disordered" evidence="1">
    <location>
        <begin position="404"/>
        <end position="476"/>
    </location>
</feature>
<protein>
    <recommendedName>
        <fullName evidence="2">Arrestin-like N-terminal domain-containing protein</fullName>
    </recommendedName>
</protein>
<dbReference type="InterPro" id="IPR011021">
    <property type="entry name" value="Arrestin-like_N"/>
</dbReference>
<keyword evidence="4" id="KW-1185">Reference proteome</keyword>
<reference evidence="3 4" key="1">
    <citation type="journal article" date="2018" name="BMC Genomics">
        <title>Genomic comparison of Trypanosoma conorhini and Trypanosoma rangeli to Trypanosoma cruzi strains of high and low virulence.</title>
        <authorList>
            <person name="Bradwell K.R."/>
            <person name="Koparde V.N."/>
            <person name="Matveyev A.V."/>
            <person name="Serrano M.G."/>
            <person name="Alves J.M."/>
            <person name="Parikh H."/>
            <person name="Huang B."/>
            <person name="Lee V."/>
            <person name="Espinosa-Alvarez O."/>
            <person name="Ortiz P.A."/>
            <person name="Costa-Martins A.G."/>
            <person name="Teixeira M.M."/>
            <person name="Buck G.A."/>
        </authorList>
    </citation>
    <scope>NUCLEOTIDE SEQUENCE [LARGE SCALE GENOMIC DNA]</scope>
    <source>
        <strain evidence="3 4">025E</strain>
    </source>
</reference>
<dbReference type="InterPro" id="IPR014752">
    <property type="entry name" value="Arrestin-like_C"/>
</dbReference>
<proteinExistence type="predicted"/>
<evidence type="ECO:0000313" key="4">
    <source>
        <dbReference type="Proteomes" id="UP000284403"/>
    </source>
</evidence>
<dbReference type="Proteomes" id="UP000284403">
    <property type="component" value="Unassembled WGS sequence"/>
</dbReference>
<accession>A0A3R7RX47</accession>
<name>A0A3R7RX47_9TRYP</name>